<dbReference type="EMBL" id="FNQS01000006">
    <property type="protein sequence ID" value="SEA62200.1"/>
    <property type="molecule type" value="Genomic_DNA"/>
</dbReference>
<evidence type="ECO:0000256" key="1">
    <source>
        <dbReference type="ARBA" id="ARBA00011738"/>
    </source>
</evidence>
<dbReference type="PROSITE" id="PS51502">
    <property type="entry name" value="S_R_A_B_BARREL"/>
    <property type="match status" value="1"/>
</dbReference>
<dbReference type="Proteomes" id="UP000187280">
    <property type="component" value="Unassembled WGS sequence"/>
</dbReference>
<dbReference type="eggNOG" id="COG2706">
    <property type="taxonomic scope" value="Bacteria"/>
</dbReference>
<dbReference type="STRING" id="71657.SAMN02982996_02059"/>
<dbReference type="GeneID" id="97764931"/>
<evidence type="ECO:0000313" key="4">
    <source>
        <dbReference type="Proteomes" id="UP000187280"/>
    </source>
</evidence>
<dbReference type="InterPro" id="IPR013097">
    <property type="entry name" value="Dabb"/>
</dbReference>
<dbReference type="Gene3D" id="3.30.70.100">
    <property type="match status" value="1"/>
</dbReference>
<evidence type="ECO:0000259" key="2">
    <source>
        <dbReference type="PROSITE" id="PS51502"/>
    </source>
</evidence>
<sequence length="112" mass="12622">MIRHILFITFTEEAAEADIERVKSAFLQMPADIDGIVSVEWGCNDSPEGKNEGFTHCVMMTFEDEAARQRYLPHPKHDALKAVFRPILANLIVLDYPILTSQEAPQPVTAPR</sequence>
<dbReference type="SUPFAM" id="SSF54909">
    <property type="entry name" value="Dimeric alpha+beta barrel"/>
    <property type="match status" value="1"/>
</dbReference>
<reference evidence="3 4" key="1">
    <citation type="submission" date="2016-10" db="EMBL/GenBank/DDBJ databases">
        <authorList>
            <person name="de Groot N.N."/>
        </authorList>
    </citation>
    <scope>NUCLEOTIDE SEQUENCE [LARGE SCALE GENOMIC DNA]</scope>
    <source>
        <strain evidence="3 4">ATCC 29281</strain>
    </source>
</reference>
<dbReference type="RefSeq" id="WP_051625582.1">
    <property type="nucleotide sequence ID" value="NZ_FNQS01000006.1"/>
</dbReference>
<evidence type="ECO:0000313" key="3">
    <source>
        <dbReference type="EMBL" id="SEA62200.1"/>
    </source>
</evidence>
<dbReference type="InterPro" id="IPR011008">
    <property type="entry name" value="Dimeric_a/b-barrel"/>
</dbReference>
<dbReference type="InterPro" id="IPR044662">
    <property type="entry name" value="HS1/DABB1-like"/>
</dbReference>
<dbReference type="PANTHER" id="PTHR33178">
    <property type="match status" value="1"/>
</dbReference>
<feature type="domain" description="Stress-response A/B barrel" evidence="2">
    <location>
        <begin position="2"/>
        <end position="96"/>
    </location>
</feature>
<protein>
    <submittedName>
        <fullName evidence="3">Stress responsive A/B Barrel Domain</fullName>
    </submittedName>
</protein>
<dbReference type="PANTHER" id="PTHR33178:SF10">
    <property type="entry name" value="STRESS-RESPONSE A_B BARREL DOMAIN-CONTAINING PROTEIN"/>
    <property type="match status" value="1"/>
</dbReference>
<name>A0A1H4CPC4_9GAMM</name>
<proteinExistence type="predicted"/>
<organism evidence="3 4">
    <name type="scientific">Lonsdalea quercina</name>
    <dbReference type="NCBI Taxonomy" id="71657"/>
    <lineage>
        <taxon>Bacteria</taxon>
        <taxon>Pseudomonadati</taxon>
        <taxon>Pseudomonadota</taxon>
        <taxon>Gammaproteobacteria</taxon>
        <taxon>Enterobacterales</taxon>
        <taxon>Pectobacteriaceae</taxon>
        <taxon>Lonsdalea</taxon>
    </lineage>
</organism>
<comment type="subunit">
    <text evidence="1">Homodimer.</text>
</comment>
<gene>
    <name evidence="3" type="ORF">SAMN02982996_02059</name>
</gene>
<keyword evidence="4" id="KW-1185">Reference proteome</keyword>
<dbReference type="SMART" id="SM00886">
    <property type="entry name" value="Dabb"/>
    <property type="match status" value="1"/>
</dbReference>
<dbReference type="AlphaFoldDB" id="A0A1H4CPC4"/>
<dbReference type="Pfam" id="PF07876">
    <property type="entry name" value="Dabb"/>
    <property type="match status" value="1"/>
</dbReference>
<accession>A0A1H4CPC4</accession>